<feature type="transmembrane region" description="Helical" evidence="2">
    <location>
        <begin position="87"/>
        <end position="107"/>
    </location>
</feature>
<evidence type="ECO:0000313" key="4">
    <source>
        <dbReference type="Proteomes" id="UP000275951"/>
    </source>
</evidence>
<reference evidence="3 4" key="1">
    <citation type="submission" date="2018-11" db="EMBL/GenBank/DDBJ databases">
        <title>Multidrug-resistant genes are associated with an 42-kb island TGI1 carrying a complex class 1 integron in a Trueperella pyogenes.</title>
        <authorList>
            <person name="Dong W."/>
        </authorList>
    </citation>
    <scope>NUCLEOTIDE SEQUENCE [LARGE SCALE GENOMIC DNA]</scope>
    <source>
        <strain evidence="3 4">TP4</strain>
    </source>
</reference>
<dbReference type="AlphaFoldDB" id="A0A3Q9GKZ4"/>
<gene>
    <name evidence="3" type="ORF">EBQ10_08635</name>
</gene>
<dbReference type="InterPro" id="IPR022062">
    <property type="entry name" value="DUF3618"/>
</dbReference>
<accession>A0A3Q9GKZ4</accession>
<dbReference type="EMBL" id="CP033905">
    <property type="protein sequence ID" value="AZR07345.1"/>
    <property type="molecule type" value="Genomic_DNA"/>
</dbReference>
<keyword evidence="2" id="KW-0472">Membrane</keyword>
<name>A0A3Q9GKZ4_9ACTO</name>
<feature type="region of interest" description="Disordered" evidence="1">
    <location>
        <begin position="1"/>
        <end position="23"/>
    </location>
</feature>
<proteinExistence type="predicted"/>
<evidence type="ECO:0000256" key="1">
    <source>
        <dbReference type="SAM" id="MobiDB-lite"/>
    </source>
</evidence>
<evidence type="ECO:0000313" key="3">
    <source>
        <dbReference type="EMBL" id="AZR07345.1"/>
    </source>
</evidence>
<dbReference type="GeneID" id="97530834"/>
<keyword evidence="2" id="KW-1133">Transmembrane helix</keyword>
<keyword evidence="2" id="KW-0812">Transmembrane</keyword>
<dbReference type="OrthoDB" id="3268936at2"/>
<protein>
    <submittedName>
        <fullName evidence="3">DUF3618 domain-containing protein</fullName>
    </submittedName>
</protein>
<organism evidence="3 4">
    <name type="scientific">Trueperella pyogenes</name>
    <dbReference type="NCBI Taxonomy" id="1661"/>
    <lineage>
        <taxon>Bacteria</taxon>
        <taxon>Bacillati</taxon>
        <taxon>Actinomycetota</taxon>
        <taxon>Actinomycetes</taxon>
        <taxon>Actinomycetales</taxon>
        <taxon>Actinomycetaceae</taxon>
        <taxon>Trueperella</taxon>
    </lineage>
</organism>
<sequence length="109" mass="11906">MTDVSQKKAVDYEAPKDMPDNRTAEEVEADLQRVREELTATVNELAGKLHPDNLKAEARSFASAKFAESKEKAMNLVKDAKNGDRKALSILGAVAGVVALIVIRKIVKK</sequence>
<dbReference type="RefSeq" id="WP_080754040.1">
    <property type="nucleotide sequence ID" value="NZ_CP012649.1"/>
</dbReference>
<dbReference type="Proteomes" id="UP000275951">
    <property type="component" value="Chromosome"/>
</dbReference>
<evidence type="ECO:0000256" key="2">
    <source>
        <dbReference type="SAM" id="Phobius"/>
    </source>
</evidence>
<dbReference type="Pfam" id="PF12277">
    <property type="entry name" value="DUF3618"/>
    <property type="match status" value="1"/>
</dbReference>